<dbReference type="VEuPathDB" id="FungiDB:UREG_02992"/>
<dbReference type="InParanoid" id="C4JNJ4"/>
<feature type="region of interest" description="Disordered" evidence="1">
    <location>
        <begin position="333"/>
        <end position="367"/>
    </location>
</feature>
<dbReference type="KEGG" id="ure:UREG_02992"/>
<name>C4JNJ4_UNCRE</name>
<feature type="domain" description="F-box" evidence="2">
    <location>
        <begin position="9"/>
        <end position="56"/>
    </location>
</feature>
<protein>
    <recommendedName>
        <fullName evidence="2">F-box domain-containing protein</fullName>
    </recommendedName>
</protein>
<evidence type="ECO:0000259" key="2">
    <source>
        <dbReference type="PROSITE" id="PS50181"/>
    </source>
</evidence>
<gene>
    <name evidence="3" type="ORF">UREG_02992</name>
</gene>
<dbReference type="OrthoDB" id="4201487at2759"/>
<accession>C4JNJ4</accession>
<dbReference type="RefSeq" id="XP_002543476.1">
    <property type="nucleotide sequence ID" value="XM_002543430.1"/>
</dbReference>
<organism evidence="3 4">
    <name type="scientific">Uncinocarpus reesii (strain UAMH 1704)</name>
    <dbReference type="NCBI Taxonomy" id="336963"/>
    <lineage>
        <taxon>Eukaryota</taxon>
        <taxon>Fungi</taxon>
        <taxon>Dikarya</taxon>
        <taxon>Ascomycota</taxon>
        <taxon>Pezizomycotina</taxon>
        <taxon>Eurotiomycetes</taxon>
        <taxon>Eurotiomycetidae</taxon>
        <taxon>Onygenales</taxon>
        <taxon>Onygenaceae</taxon>
        <taxon>Uncinocarpus</taxon>
    </lineage>
</organism>
<dbReference type="AlphaFoldDB" id="C4JNJ4"/>
<reference evidence="4" key="1">
    <citation type="journal article" date="2009" name="Genome Res.">
        <title>Comparative genomic analyses of the human fungal pathogens Coccidioides and their relatives.</title>
        <authorList>
            <person name="Sharpton T.J."/>
            <person name="Stajich J.E."/>
            <person name="Rounsley S.D."/>
            <person name="Gardner M.J."/>
            <person name="Wortman J.R."/>
            <person name="Jordar V.S."/>
            <person name="Maiti R."/>
            <person name="Kodira C.D."/>
            <person name="Neafsey D.E."/>
            <person name="Zeng Q."/>
            <person name="Hung C.-Y."/>
            <person name="McMahan C."/>
            <person name="Muszewska A."/>
            <person name="Grynberg M."/>
            <person name="Mandel M.A."/>
            <person name="Kellner E.M."/>
            <person name="Barker B.M."/>
            <person name="Galgiani J.N."/>
            <person name="Orbach M.J."/>
            <person name="Kirkland T.N."/>
            <person name="Cole G.T."/>
            <person name="Henn M.R."/>
            <person name="Birren B.W."/>
            <person name="Taylor J.W."/>
        </authorList>
    </citation>
    <scope>NUCLEOTIDE SEQUENCE [LARGE SCALE GENOMIC DNA]</scope>
    <source>
        <strain evidence="4">UAMH 1704</strain>
    </source>
</reference>
<dbReference type="PROSITE" id="PS50181">
    <property type="entry name" value="FBOX"/>
    <property type="match status" value="1"/>
</dbReference>
<dbReference type="HOGENOM" id="CLU_657553_0_0_1"/>
<dbReference type="EMBL" id="CH476616">
    <property type="protein sequence ID" value="EEP78147.1"/>
    <property type="molecule type" value="Genomic_DNA"/>
</dbReference>
<dbReference type="InterPro" id="IPR036047">
    <property type="entry name" value="F-box-like_dom_sf"/>
</dbReference>
<feature type="compositionally biased region" description="Basic and acidic residues" evidence="1">
    <location>
        <begin position="348"/>
        <end position="364"/>
    </location>
</feature>
<keyword evidence="4" id="KW-1185">Reference proteome</keyword>
<proteinExistence type="predicted"/>
<sequence>MYAFLTPPVPSLSALPPELLLHIIPYLPPDAQLALSLTTKRLYHILADQVPKWSEITSSEQYPFLYLLEKLKLSTPSNSNTPVACCSGCSLTHLRYNFVDEELAKSADRRVCREATKSFWLNADTQYSFNDLTTHRDADRGWVSEDGHLRRNSTLSFTIFTTYKILSLPKSTQASRKKIASILHTFDLPSCPHTRLSNPLVLEGYVPNAHPVDAQPLYDTHNAAGKCRFPACKTHFYWITRTHASKPDWKTLYLEIQRDIGRLVNPDAPAWLAQLIAPNTDNLTKFWNDRMQWKRQMLVYEERKYEQEQLQQQQPRLSISSSPSPMTYIKSTLATLPSPQPAPNHSVDTNEGRREEHAPTRPEPVDDETQLFTAIWGAGIPAAHAEFRRKYKRANRAKLWQDTVVQCVGSILTVVGPR</sequence>
<dbReference type="SUPFAM" id="SSF81383">
    <property type="entry name" value="F-box domain"/>
    <property type="match status" value="1"/>
</dbReference>
<dbReference type="Proteomes" id="UP000002058">
    <property type="component" value="Unassembled WGS sequence"/>
</dbReference>
<evidence type="ECO:0000313" key="4">
    <source>
        <dbReference type="Proteomes" id="UP000002058"/>
    </source>
</evidence>
<dbReference type="GeneID" id="8439011"/>
<evidence type="ECO:0000313" key="3">
    <source>
        <dbReference type="EMBL" id="EEP78147.1"/>
    </source>
</evidence>
<dbReference type="Pfam" id="PF12937">
    <property type="entry name" value="F-box-like"/>
    <property type="match status" value="1"/>
</dbReference>
<dbReference type="OMA" id="EPGKCFS"/>
<evidence type="ECO:0000256" key="1">
    <source>
        <dbReference type="SAM" id="MobiDB-lite"/>
    </source>
</evidence>
<dbReference type="InterPro" id="IPR001810">
    <property type="entry name" value="F-box_dom"/>
</dbReference>
<dbReference type="eggNOG" id="ENOG502RN5S">
    <property type="taxonomic scope" value="Eukaryota"/>
</dbReference>